<proteinExistence type="predicted"/>
<reference evidence="7" key="1">
    <citation type="submission" date="2021-01" db="EMBL/GenBank/DDBJ databases">
        <title>Genomic Encyclopedia of Type Strains, Phase IV (KMG-IV): sequencing the most valuable type-strain genomes for metagenomic binning, comparative biology and taxonomic classification.</title>
        <authorList>
            <person name="Goeker M."/>
        </authorList>
    </citation>
    <scope>NUCLEOTIDE SEQUENCE</scope>
    <source>
        <strain evidence="7">DSM 23230</strain>
    </source>
</reference>
<evidence type="ECO:0000256" key="3">
    <source>
        <dbReference type="ARBA" id="ARBA00022989"/>
    </source>
</evidence>
<evidence type="ECO:0000256" key="4">
    <source>
        <dbReference type="ARBA" id="ARBA00023136"/>
    </source>
</evidence>
<gene>
    <name evidence="7" type="ORF">JOC47_000361</name>
</gene>
<dbReference type="InterPro" id="IPR036465">
    <property type="entry name" value="vWFA_dom_sf"/>
</dbReference>
<feature type="domain" description="VWFA" evidence="6">
    <location>
        <begin position="86"/>
        <end position="284"/>
    </location>
</feature>
<evidence type="ECO:0000259" key="6">
    <source>
        <dbReference type="PROSITE" id="PS50234"/>
    </source>
</evidence>
<evidence type="ECO:0000313" key="8">
    <source>
        <dbReference type="Proteomes" id="UP000774000"/>
    </source>
</evidence>
<dbReference type="AlphaFoldDB" id="A0A938XSK7"/>
<accession>A0A938XSK7</accession>
<feature type="transmembrane region" description="Helical" evidence="5">
    <location>
        <begin position="13"/>
        <end position="31"/>
    </location>
</feature>
<evidence type="ECO:0000256" key="1">
    <source>
        <dbReference type="ARBA" id="ARBA00022475"/>
    </source>
</evidence>
<dbReference type="InterPro" id="IPR002035">
    <property type="entry name" value="VWF_A"/>
</dbReference>
<dbReference type="PROSITE" id="PS50234">
    <property type="entry name" value="VWFA"/>
    <property type="match status" value="1"/>
</dbReference>
<dbReference type="SMART" id="SM00327">
    <property type="entry name" value="VWA"/>
    <property type="match status" value="1"/>
</dbReference>
<keyword evidence="1" id="KW-1003">Cell membrane</keyword>
<name>A0A938XSK7_9FIRM</name>
<organism evidence="7 8">
    <name type="scientific">Halanaerobacter jeridensis</name>
    <dbReference type="NCBI Taxonomy" id="706427"/>
    <lineage>
        <taxon>Bacteria</taxon>
        <taxon>Bacillati</taxon>
        <taxon>Bacillota</taxon>
        <taxon>Clostridia</taxon>
        <taxon>Halanaerobiales</taxon>
        <taxon>Halobacteroidaceae</taxon>
        <taxon>Halanaerobacter</taxon>
    </lineage>
</organism>
<dbReference type="PANTHER" id="PTHR22550">
    <property type="entry name" value="SPORE GERMINATION PROTEIN"/>
    <property type="match status" value="1"/>
</dbReference>
<dbReference type="RefSeq" id="WP_204700269.1">
    <property type="nucleotide sequence ID" value="NZ_JAFBDQ010000002.1"/>
</dbReference>
<dbReference type="Gene3D" id="3.40.50.410">
    <property type="entry name" value="von Willebrand factor, type A domain"/>
    <property type="match status" value="1"/>
</dbReference>
<comment type="caution">
    <text evidence="7">The sequence shown here is derived from an EMBL/GenBank/DDBJ whole genome shotgun (WGS) entry which is preliminary data.</text>
</comment>
<dbReference type="EMBL" id="JAFBDQ010000002">
    <property type="protein sequence ID" value="MBM7555536.1"/>
    <property type="molecule type" value="Genomic_DNA"/>
</dbReference>
<feature type="transmembrane region" description="Helical" evidence="5">
    <location>
        <begin position="51"/>
        <end position="69"/>
    </location>
</feature>
<dbReference type="PANTHER" id="PTHR22550:SF5">
    <property type="entry name" value="LEUCINE ZIPPER PROTEIN 4"/>
    <property type="match status" value="1"/>
</dbReference>
<feature type="transmembrane region" description="Helical" evidence="5">
    <location>
        <begin position="303"/>
        <end position="320"/>
    </location>
</feature>
<evidence type="ECO:0000313" key="7">
    <source>
        <dbReference type="EMBL" id="MBM7555536.1"/>
    </source>
</evidence>
<keyword evidence="3 5" id="KW-1133">Transmembrane helix</keyword>
<keyword evidence="8" id="KW-1185">Reference proteome</keyword>
<keyword evidence="2 5" id="KW-0812">Transmembrane</keyword>
<dbReference type="Pfam" id="PF13519">
    <property type="entry name" value="VWA_2"/>
    <property type="match status" value="1"/>
</dbReference>
<protein>
    <submittedName>
        <fullName evidence="7">Ca-activated chloride channel family protein</fullName>
    </submittedName>
</protein>
<evidence type="ECO:0000256" key="5">
    <source>
        <dbReference type="SAM" id="Phobius"/>
    </source>
</evidence>
<keyword evidence="4 5" id="KW-0472">Membrane</keyword>
<sequence>MDWSQVEFSELSNAVYCLIPLLVLITLVFAYRKRDRIIEQLQWGLKYKFKILKPALIVLGLGLIVFSLLGPQMLEGYQEVEQKGLDIYLVVDTSKSMLAQDVKPSRLQRAKKGIEQLIDSLDGDRVGFIPFSSDAYIQMPLTSDYHLAKMFLEVIDTNMIAGGGTDIAAAINLAKNSFDRSAQGEKVIVIFSDGEVHNPEGIKAARKIKNTKIYTVGVGTKQGGLIPQYNAQGEKVGYKKDNTGQYVNSKLKQATLEKIAGQGSGKFYRLDLQNRAIDKLIEQIEQLQKRKLGTDRIKKFRQLYQYFLGAGLLLIGYFLPERGEK</sequence>
<dbReference type="InterPro" id="IPR050768">
    <property type="entry name" value="UPF0353/GerABKA_families"/>
</dbReference>
<dbReference type="SUPFAM" id="SSF53300">
    <property type="entry name" value="vWA-like"/>
    <property type="match status" value="1"/>
</dbReference>
<evidence type="ECO:0000256" key="2">
    <source>
        <dbReference type="ARBA" id="ARBA00022692"/>
    </source>
</evidence>
<dbReference type="Proteomes" id="UP000774000">
    <property type="component" value="Unassembled WGS sequence"/>
</dbReference>